<dbReference type="Proteomes" id="UP000054477">
    <property type="component" value="Unassembled WGS sequence"/>
</dbReference>
<evidence type="ECO:0000313" key="2">
    <source>
        <dbReference type="EMBL" id="KIJ97277.1"/>
    </source>
</evidence>
<reference evidence="2 3" key="1">
    <citation type="submission" date="2014-04" db="EMBL/GenBank/DDBJ databases">
        <authorList>
            <consortium name="DOE Joint Genome Institute"/>
            <person name="Kuo A."/>
            <person name="Kohler A."/>
            <person name="Nagy L.G."/>
            <person name="Floudas D."/>
            <person name="Copeland A."/>
            <person name="Barry K.W."/>
            <person name="Cichocki N."/>
            <person name="Veneault-Fourrey C."/>
            <person name="LaButti K."/>
            <person name="Lindquist E.A."/>
            <person name="Lipzen A."/>
            <person name="Lundell T."/>
            <person name="Morin E."/>
            <person name="Murat C."/>
            <person name="Sun H."/>
            <person name="Tunlid A."/>
            <person name="Henrissat B."/>
            <person name="Grigoriev I.V."/>
            <person name="Hibbett D.S."/>
            <person name="Martin F."/>
            <person name="Nordberg H.P."/>
            <person name="Cantor M.N."/>
            <person name="Hua S.X."/>
        </authorList>
    </citation>
    <scope>NUCLEOTIDE SEQUENCE [LARGE SCALE GENOMIC DNA]</scope>
    <source>
        <strain evidence="2 3">LaAM-08-1</strain>
    </source>
</reference>
<reference evidence="3" key="2">
    <citation type="submission" date="2015-01" db="EMBL/GenBank/DDBJ databases">
        <title>Evolutionary Origins and Diversification of the Mycorrhizal Mutualists.</title>
        <authorList>
            <consortium name="DOE Joint Genome Institute"/>
            <consortium name="Mycorrhizal Genomics Consortium"/>
            <person name="Kohler A."/>
            <person name="Kuo A."/>
            <person name="Nagy L.G."/>
            <person name="Floudas D."/>
            <person name="Copeland A."/>
            <person name="Barry K.W."/>
            <person name="Cichocki N."/>
            <person name="Veneault-Fourrey C."/>
            <person name="LaButti K."/>
            <person name="Lindquist E.A."/>
            <person name="Lipzen A."/>
            <person name="Lundell T."/>
            <person name="Morin E."/>
            <person name="Murat C."/>
            <person name="Riley R."/>
            <person name="Ohm R."/>
            <person name="Sun H."/>
            <person name="Tunlid A."/>
            <person name="Henrissat B."/>
            <person name="Grigoriev I.V."/>
            <person name="Hibbett D.S."/>
            <person name="Martin F."/>
        </authorList>
    </citation>
    <scope>NUCLEOTIDE SEQUENCE [LARGE SCALE GENOMIC DNA]</scope>
    <source>
        <strain evidence="3">LaAM-08-1</strain>
    </source>
</reference>
<feature type="compositionally biased region" description="Basic residues" evidence="1">
    <location>
        <begin position="99"/>
        <end position="108"/>
    </location>
</feature>
<dbReference type="EMBL" id="KN838698">
    <property type="protein sequence ID" value="KIJ97277.1"/>
    <property type="molecule type" value="Genomic_DNA"/>
</dbReference>
<accession>A0A0C9XMG3</accession>
<dbReference type="HOGENOM" id="CLU_1441265_0_0_1"/>
<evidence type="ECO:0000313" key="3">
    <source>
        <dbReference type="Proteomes" id="UP000054477"/>
    </source>
</evidence>
<name>A0A0C9XMG3_9AGAR</name>
<feature type="compositionally biased region" description="Polar residues" evidence="1">
    <location>
        <begin position="117"/>
        <end position="132"/>
    </location>
</feature>
<feature type="compositionally biased region" description="Pro residues" evidence="1">
    <location>
        <begin position="138"/>
        <end position="148"/>
    </location>
</feature>
<dbReference type="AlphaFoldDB" id="A0A0C9XMG3"/>
<keyword evidence="3" id="KW-1185">Reference proteome</keyword>
<protein>
    <submittedName>
        <fullName evidence="2">Unplaced genomic scaffold K443scaffold_163, whole genome shotgun sequence</fullName>
    </submittedName>
</protein>
<feature type="region of interest" description="Disordered" evidence="1">
    <location>
        <begin position="98"/>
        <end position="188"/>
    </location>
</feature>
<organism evidence="2 3">
    <name type="scientific">Laccaria amethystina LaAM-08-1</name>
    <dbReference type="NCBI Taxonomy" id="1095629"/>
    <lineage>
        <taxon>Eukaryota</taxon>
        <taxon>Fungi</taxon>
        <taxon>Dikarya</taxon>
        <taxon>Basidiomycota</taxon>
        <taxon>Agaricomycotina</taxon>
        <taxon>Agaricomycetes</taxon>
        <taxon>Agaricomycetidae</taxon>
        <taxon>Agaricales</taxon>
        <taxon>Agaricineae</taxon>
        <taxon>Hydnangiaceae</taxon>
        <taxon>Laccaria</taxon>
    </lineage>
</organism>
<sequence length="188" mass="21940">MSTNNWRTTTTYDDEKRRIKTRVNNQVSDIRPPPLSFFHRSRCHWTRDNDGWRQQQTCHVIQTVTTHVVVVSSLQVSNNIHPPPFFFHTRCRATSCQRHGNHTTRKKTIAANDERPQPQTMTHNDNNRSESPPSHLFPCPPTNIPPPLDKGQMPQPHHPSPVTTDHYHDHDNQPRQTKQQPRHGETRP</sequence>
<gene>
    <name evidence="2" type="ORF">K443DRAFT_256264</name>
</gene>
<evidence type="ECO:0000256" key="1">
    <source>
        <dbReference type="SAM" id="MobiDB-lite"/>
    </source>
</evidence>
<proteinExistence type="predicted"/>